<keyword evidence="2" id="KW-1185">Reference proteome</keyword>
<sequence length="653" mass="72175">MDDLPVPVLRVGANERDVHGALVHARRDSVFTAPKDTARSWNNHFLYLIILMRATDAWPAMVLQNIIRHASPRFSPALLGRYNETQPDLMLHEQELVQFAQRFHTDAMNRKDAGKDVVNAVSDTRQSSLITNSDVYYAPTLTRNLLSLGQLVKRGCALTKKHGSLVITNGGEPAFRVRFEHDVLVANLTAIRSTPHASVTVAMSASLAPTVADGVQYGSLMHFHERFGHLALNTVERISRDPHSGISITDHTRTKCVACAEGKQSKRRQLKKGSGENAPIERIGGVICSDLKLTPRDRLGDRYLVNFVAHRSNYCRVFANKTKDEAARKFHDFLTFFEKRLSCMIDGGVDCLYFKADSSGTTLVGTYVHDHLVTGTSTNRVNAFLADMQVLALKDLGPAMMLLGVSIEYEDKSGCSFGQKHAIEELLQKNRLAQAHSVRHPTGEEQDVPITADELLPELPARADLTMPTIKMFQSLVGALLWIASSTRSGIAFAVHRTSPRTHAPTLQDWKLAKQIARYLFGTLELRFHMVENQPATSVIDLVYYTNADVGGDRVDRKSVSGAVLCLNGMVEGWTCKKQSSVALSTAEAEFVAASIGGHELLGLRELLAEFGTEVQLPTDLLMDNQAAILQVKNEASSGRVTNIDIRIKFLRD</sequence>
<dbReference type="CDD" id="cd09272">
    <property type="entry name" value="RNase_HI_RT_Ty1"/>
    <property type="match status" value="1"/>
</dbReference>
<organism evidence="1 2">
    <name type="scientific">Phytophthora fragariaefolia</name>
    <dbReference type="NCBI Taxonomy" id="1490495"/>
    <lineage>
        <taxon>Eukaryota</taxon>
        <taxon>Sar</taxon>
        <taxon>Stramenopiles</taxon>
        <taxon>Oomycota</taxon>
        <taxon>Peronosporomycetes</taxon>
        <taxon>Peronosporales</taxon>
        <taxon>Peronosporaceae</taxon>
        <taxon>Phytophthora</taxon>
    </lineage>
</organism>
<reference evidence="1" key="1">
    <citation type="submission" date="2023-04" db="EMBL/GenBank/DDBJ databases">
        <title>Phytophthora fragariaefolia NBRC 109709.</title>
        <authorList>
            <person name="Ichikawa N."/>
            <person name="Sato H."/>
            <person name="Tonouchi N."/>
        </authorList>
    </citation>
    <scope>NUCLEOTIDE SEQUENCE</scope>
    <source>
        <strain evidence="1">NBRC 109709</strain>
    </source>
</reference>
<dbReference type="EMBL" id="BSXT01019139">
    <property type="protein sequence ID" value="GMG17893.1"/>
    <property type="molecule type" value="Genomic_DNA"/>
</dbReference>
<dbReference type="AlphaFoldDB" id="A0A9W6YQ34"/>
<dbReference type="PANTHER" id="PTHR11439">
    <property type="entry name" value="GAG-POL-RELATED RETROTRANSPOSON"/>
    <property type="match status" value="1"/>
</dbReference>
<evidence type="ECO:0000313" key="2">
    <source>
        <dbReference type="Proteomes" id="UP001165121"/>
    </source>
</evidence>
<dbReference type="Proteomes" id="UP001165121">
    <property type="component" value="Unassembled WGS sequence"/>
</dbReference>
<gene>
    <name evidence="1" type="ORF">Pfra01_003043200</name>
</gene>
<name>A0A9W6YQ34_9STRA</name>
<proteinExistence type="predicted"/>
<accession>A0A9W6YQ34</accession>
<dbReference type="PANTHER" id="PTHR11439:SF440">
    <property type="entry name" value="INTEGRASE CATALYTIC DOMAIN-CONTAINING PROTEIN"/>
    <property type="match status" value="1"/>
</dbReference>
<evidence type="ECO:0000313" key="1">
    <source>
        <dbReference type="EMBL" id="GMG17893.1"/>
    </source>
</evidence>
<comment type="caution">
    <text evidence="1">The sequence shown here is derived from an EMBL/GenBank/DDBJ whole genome shotgun (WGS) entry which is preliminary data.</text>
</comment>
<protein>
    <submittedName>
        <fullName evidence="1">Unnamed protein product</fullName>
    </submittedName>
</protein>